<dbReference type="PIRSF" id="PIRSF004919">
    <property type="entry name" value="TldD"/>
    <property type="match status" value="1"/>
</dbReference>
<evidence type="ECO:0000259" key="7">
    <source>
        <dbReference type="Pfam" id="PF19289"/>
    </source>
</evidence>
<evidence type="ECO:0000256" key="5">
    <source>
        <dbReference type="SAM" id="MobiDB-lite"/>
    </source>
</evidence>
<keyword evidence="10" id="KW-1185">Reference proteome</keyword>
<dbReference type="Pfam" id="PF19290">
    <property type="entry name" value="PmbA_TldD_2nd"/>
    <property type="match status" value="1"/>
</dbReference>
<keyword evidence="4" id="KW-0482">Metalloprotease</keyword>
<dbReference type="InterPro" id="IPR045569">
    <property type="entry name" value="Metalloprtase-TldD/E_C"/>
</dbReference>
<feature type="region of interest" description="Disordered" evidence="5">
    <location>
        <begin position="313"/>
        <end position="337"/>
    </location>
</feature>
<evidence type="ECO:0000256" key="3">
    <source>
        <dbReference type="ARBA" id="ARBA00022801"/>
    </source>
</evidence>
<evidence type="ECO:0000259" key="6">
    <source>
        <dbReference type="Pfam" id="PF01523"/>
    </source>
</evidence>
<protein>
    <submittedName>
        <fullName evidence="9">TldD/PmbA family protein</fullName>
    </submittedName>
</protein>
<keyword evidence="3" id="KW-0378">Hydrolase</keyword>
<dbReference type="RefSeq" id="WP_274374854.1">
    <property type="nucleotide sequence ID" value="NZ_CP072943.1"/>
</dbReference>
<dbReference type="Gene3D" id="3.30.2290.10">
    <property type="entry name" value="PmbA/TldD superfamily"/>
    <property type="match status" value="1"/>
</dbReference>
<evidence type="ECO:0000313" key="10">
    <source>
        <dbReference type="Proteomes" id="UP000671879"/>
    </source>
</evidence>
<dbReference type="EMBL" id="CP072943">
    <property type="protein sequence ID" value="QTX33569.1"/>
    <property type="molecule type" value="Genomic_DNA"/>
</dbReference>
<gene>
    <name evidence="9" type="ORF">KAR29_06880</name>
</gene>
<dbReference type="KEGG" id="aram:KAR29_06880"/>
<dbReference type="GO" id="GO:0005829">
    <property type="term" value="C:cytosol"/>
    <property type="evidence" value="ECO:0007669"/>
    <property type="project" value="TreeGrafter"/>
</dbReference>
<evidence type="ECO:0000256" key="2">
    <source>
        <dbReference type="ARBA" id="ARBA00022670"/>
    </source>
</evidence>
<evidence type="ECO:0000256" key="1">
    <source>
        <dbReference type="ARBA" id="ARBA00005836"/>
    </source>
</evidence>
<dbReference type="Proteomes" id="UP000671879">
    <property type="component" value="Chromosome"/>
</dbReference>
<keyword evidence="2" id="KW-0645">Protease</keyword>
<evidence type="ECO:0000259" key="8">
    <source>
        <dbReference type="Pfam" id="PF19290"/>
    </source>
</evidence>
<feature type="compositionally biased region" description="Polar residues" evidence="5">
    <location>
        <begin position="323"/>
        <end position="337"/>
    </location>
</feature>
<organism evidence="9 10">
    <name type="scientific">Aminithiophilus ramosus</name>
    <dbReference type="NCBI Taxonomy" id="3029084"/>
    <lineage>
        <taxon>Bacteria</taxon>
        <taxon>Thermotogati</taxon>
        <taxon>Synergistota</taxon>
        <taxon>Synergistia</taxon>
        <taxon>Synergistales</taxon>
        <taxon>Aminithiophilaceae</taxon>
        <taxon>Aminithiophilus</taxon>
    </lineage>
</organism>
<dbReference type="InterPro" id="IPR045570">
    <property type="entry name" value="Metalloprtase-TldD/E_cen_dom"/>
</dbReference>
<dbReference type="GO" id="GO:0008237">
    <property type="term" value="F:metallopeptidase activity"/>
    <property type="evidence" value="ECO:0007669"/>
    <property type="project" value="UniProtKB-KW"/>
</dbReference>
<evidence type="ECO:0000256" key="4">
    <source>
        <dbReference type="ARBA" id="ARBA00023049"/>
    </source>
</evidence>
<dbReference type="InterPro" id="IPR025502">
    <property type="entry name" value="TldD"/>
</dbReference>
<dbReference type="InterPro" id="IPR036059">
    <property type="entry name" value="TldD/PmbA_sf"/>
</dbReference>
<reference evidence="10" key="1">
    <citation type="submission" date="2021-04" db="EMBL/GenBank/DDBJ databases">
        <title>A novel Synergistetes isolate from a pyrite-forming mixed culture.</title>
        <authorList>
            <person name="Bunk B."/>
            <person name="Sproer C."/>
            <person name="Spring S."/>
            <person name="Pester M."/>
        </authorList>
    </citation>
    <scope>NUCLEOTIDE SEQUENCE [LARGE SCALE GENOMIC DNA]</scope>
    <source>
        <strain evidence="10">J.5.4.2-T.3.5.2</strain>
    </source>
</reference>
<evidence type="ECO:0000313" key="9">
    <source>
        <dbReference type="EMBL" id="QTX33569.1"/>
    </source>
</evidence>
<dbReference type="AlphaFoldDB" id="A0A9Q7AGB6"/>
<accession>A0A9Q7AGB6</accession>
<dbReference type="GO" id="GO:0006508">
    <property type="term" value="P:proteolysis"/>
    <property type="evidence" value="ECO:0007669"/>
    <property type="project" value="UniProtKB-KW"/>
</dbReference>
<dbReference type="Pfam" id="PF01523">
    <property type="entry name" value="PmbA_TldD_1st"/>
    <property type="match status" value="1"/>
</dbReference>
<dbReference type="PANTHER" id="PTHR30624">
    <property type="entry name" value="UNCHARACTERIZED PROTEIN TLDD AND PMBA"/>
    <property type="match status" value="1"/>
</dbReference>
<dbReference type="InterPro" id="IPR051463">
    <property type="entry name" value="Peptidase_U62_metallo"/>
</dbReference>
<comment type="similarity">
    <text evidence="1">Belongs to the peptidase U62 family.</text>
</comment>
<dbReference type="Pfam" id="PF19289">
    <property type="entry name" value="PmbA_TldD_3rd"/>
    <property type="match status" value="1"/>
</dbReference>
<dbReference type="SUPFAM" id="SSF111283">
    <property type="entry name" value="Putative modulator of DNA gyrase, PmbA/TldD"/>
    <property type="match status" value="1"/>
</dbReference>
<name>A0A9Q7AGB6_9BACT</name>
<proteinExistence type="inferred from homology"/>
<dbReference type="InterPro" id="IPR002510">
    <property type="entry name" value="Metalloprtase-TldD/E_N"/>
</dbReference>
<feature type="domain" description="Metalloprotease TldD/E central" evidence="8">
    <location>
        <begin position="112"/>
        <end position="211"/>
    </location>
</feature>
<sequence length="453" mass="48474">MELFPRLSEALDSLIEGDVYHGDLFVQSAVSHSLQFDDGALEEISSSAAEGLSFRLLQGENSLFAHFSGNDEATAFSAMGAVAERAERAFPARSLSREAILPPLPPITPPNADFLRQMDGLARRESPLVRQVSLRLSLSRKKILVFGPSGALSEDERSYGNFTVHVIVEKEGSLQTGHEVQAAQTEPDAFLRELRPEEVLLSALRRALLMLEASACPAGTMPVVLSGQAGGTMIHEACGHGLEADIIQKDFSVYRNSLGEIVASPLVTLVDDPTLVGHYGSYGYDDEGFRTERTTLIEGGVLKGFLTDIQTSRRGGLPRTGNGRRQSYRSLPQPRMSNTFILPGRDDPATLIDSVKKGLLVVKMGGGEVDPTTGNFVFQVTEGYLIEKGNVSKPVRGALLTGNGPEALRDIRAVGSDLHFEPGFCGKGGQSVPVTDGQPSLLIGGLVVGGSDT</sequence>
<dbReference type="PANTHER" id="PTHR30624:SF4">
    <property type="entry name" value="METALLOPROTEASE TLDD"/>
    <property type="match status" value="1"/>
</dbReference>
<dbReference type="InterPro" id="IPR035068">
    <property type="entry name" value="TldD/PmbA_N"/>
</dbReference>
<feature type="domain" description="Metalloprotease TldD/E C-terminal" evidence="7">
    <location>
        <begin position="219"/>
        <end position="450"/>
    </location>
</feature>
<feature type="domain" description="Metalloprotease TldD/E N-terminal" evidence="6">
    <location>
        <begin position="23"/>
        <end position="89"/>
    </location>
</feature>